<keyword evidence="2" id="KW-1185">Reference proteome</keyword>
<name>A0A0R2MSI1_9LACO</name>
<dbReference type="OrthoDB" id="1929526at2"/>
<protein>
    <recommendedName>
        <fullName evidence="3">Major tail protein</fullName>
    </recommendedName>
</protein>
<accession>A0A0R2MSI1</accession>
<evidence type="ECO:0000313" key="2">
    <source>
        <dbReference type="Proteomes" id="UP000050969"/>
    </source>
</evidence>
<evidence type="ECO:0008006" key="3">
    <source>
        <dbReference type="Google" id="ProtNLM"/>
    </source>
</evidence>
<dbReference type="PATRIC" id="fig|1293598.4.peg.1172"/>
<gene>
    <name evidence="1" type="ORF">IV56_GL001110</name>
</gene>
<dbReference type="Gene3D" id="4.10.410.40">
    <property type="match status" value="1"/>
</dbReference>
<dbReference type="Pfam" id="PF08813">
    <property type="entry name" value="Phage_tail_3"/>
    <property type="match status" value="1"/>
</dbReference>
<dbReference type="STRING" id="1293598.IV56_GL001110"/>
<dbReference type="Proteomes" id="UP000050969">
    <property type="component" value="Unassembled WGS sequence"/>
</dbReference>
<organism evidence="1 2">
    <name type="scientific">Lacticaseibacillus saniviri JCM 17471 = DSM 24301</name>
    <dbReference type="NCBI Taxonomy" id="1293598"/>
    <lineage>
        <taxon>Bacteria</taxon>
        <taxon>Bacillati</taxon>
        <taxon>Bacillota</taxon>
        <taxon>Bacilli</taxon>
        <taxon>Lactobacillales</taxon>
        <taxon>Lactobacillaceae</taxon>
        <taxon>Lacticaseibacillus</taxon>
    </lineage>
</organism>
<sequence length="159" mass="16643">MKTKMDLQRFAGAPLVDASQGMLSKGTTLGYKEHGASGDFTLLNDIKTVPEVGQSPEKVDVTVLTDSKKKAIDGLQDSSSLAFVGVYKGANFKAANGIATSGKIYDWILTYPDGLTVTFTGKASLKLGQAGINEALSFTVTVVVSDGPDYHPVDVVPAG</sequence>
<comment type="caution">
    <text evidence="1">The sequence shown here is derived from an EMBL/GenBank/DDBJ whole genome shotgun (WGS) entry which is preliminary data.</text>
</comment>
<dbReference type="AlphaFoldDB" id="A0A0R2MSI1"/>
<dbReference type="EMBL" id="JQCE01000037">
    <property type="protein sequence ID" value="KRO16520.1"/>
    <property type="molecule type" value="Genomic_DNA"/>
</dbReference>
<dbReference type="RefSeq" id="WP_054777544.1">
    <property type="nucleotide sequence ID" value="NZ_BBBX01000015.1"/>
</dbReference>
<dbReference type="InterPro" id="IPR014918">
    <property type="entry name" value="Phage_tail_3"/>
</dbReference>
<evidence type="ECO:0000313" key="1">
    <source>
        <dbReference type="EMBL" id="KRO16520.1"/>
    </source>
</evidence>
<proteinExistence type="predicted"/>
<reference evidence="1 2" key="1">
    <citation type="journal article" date="2015" name="Genome Announc.">
        <title>Expanding the biotechnology potential of lactobacilli through comparative genomics of 213 strains and associated genera.</title>
        <authorList>
            <person name="Sun Z."/>
            <person name="Harris H.M."/>
            <person name="McCann A."/>
            <person name="Guo C."/>
            <person name="Argimon S."/>
            <person name="Zhang W."/>
            <person name="Yang X."/>
            <person name="Jeffery I.B."/>
            <person name="Cooney J.C."/>
            <person name="Kagawa T.F."/>
            <person name="Liu W."/>
            <person name="Song Y."/>
            <person name="Salvetti E."/>
            <person name="Wrobel A."/>
            <person name="Rasinkangas P."/>
            <person name="Parkhill J."/>
            <person name="Rea M.C."/>
            <person name="O'Sullivan O."/>
            <person name="Ritari J."/>
            <person name="Douillard F.P."/>
            <person name="Paul Ross R."/>
            <person name="Yang R."/>
            <person name="Briner A.E."/>
            <person name="Felis G.E."/>
            <person name="de Vos W.M."/>
            <person name="Barrangou R."/>
            <person name="Klaenhammer T.R."/>
            <person name="Caufield P.W."/>
            <person name="Cui Y."/>
            <person name="Zhang H."/>
            <person name="O'Toole P.W."/>
        </authorList>
    </citation>
    <scope>NUCLEOTIDE SEQUENCE [LARGE SCALE GENOMIC DNA]</scope>
    <source>
        <strain evidence="1 2">DSM 24301</strain>
    </source>
</reference>